<dbReference type="SUPFAM" id="SSF51445">
    <property type="entry name" value="(Trans)glycosidases"/>
    <property type="match status" value="1"/>
</dbReference>
<dbReference type="CDD" id="cd14791">
    <property type="entry name" value="GH36"/>
    <property type="match status" value="1"/>
</dbReference>
<dbReference type="Pfam" id="PF02065">
    <property type="entry name" value="Melibiase"/>
    <property type="match status" value="1"/>
</dbReference>
<dbReference type="GO" id="GO:0004557">
    <property type="term" value="F:alpha-galactosidase activity"/>
    <property type="evidence" value="ECO:0007669"/>
    <property type="project" value="UniProtKB-EC"/>
</dbReference>
<proteinExistence type="predicted"/>
<name>M4GPV9_9MICC</name>
<dbReference type="PANTHER" id="PTHR43053:SF3">
    <property type="entry name" value="ALPHA-GALACTOSIDASE C-RELATED"/>
    <property type="match status" value="1"/>
</dbReference>
<dbReference type="Gene3D" id="3.20.20.70">
    <property type="entry name" value="Aldolase class I"/>
    <property type="match status" value="1"/>
</dbReference>
<reference evidence="6" key="2">
    <citation type="journal article" date="2012" name="Wei Sheng Wu Xue Bao">
        <title>A novel alpha-galactosidase from Arthrobacter sp. GN14 isolated from Grus nigricollis feces: gene cloning, heterologous expression and characterization.</title>
        <authorList>
            <person name="Zhou J."/>
            <person name="Pan L."/>
            <person name="Li J."/>
            <person name="Tang X."/>
            <person name="Huang Z."/>
        </authorList>
    </citation>
    <scope>NUCLEOTIDE SEQUENCE</scope>
    <source>
        <strain evidence="6">GN14</strain>
    </source>
</reference>
<evidence type="ECO:0000256" key="1">
    <source>
        <dbReference type="ARBA" id="ARBA00001255"/>
    </source>
</evidence>
<dbReference type="PRINTS" id="PR00743">
    <property type="entry name" value="GLHYDRLASE36"/>
</dbReference>
<dbReference type="InterPro" id="IPR038417">
    <property type="entry name" value="Alpga-gal_N_sf"/>
</dbReference>
<feature type="domain" description="Glycosyl hydrolase family 36 N-terminal" evidence="5">
    <location>
        <begin position="19"/>
        <end position="246"/>
    </location>
</feature>
<dbReference type="EMBL" id="JF745876">
    <property type="protein sequence ID" value="AFE82294.1"/>
    <property type="molecule type" value="Genomic_DNA"/>
</dbReference>
<dbReference type="InterPro" id="IPR017853">
    <property type="entry name" value="GH"/>
</dbReference>
<keyword evidence="3 6" id="KW-0378">Hydrolase</keyword>
<protein>
    <recommendedName>
        <fullName evidence="2">alpha-galactosidase</fullName>
        <ecNumber evidence="2">3.2.1.22</ecNumber>
    </recommendedName>
</protein>
<dbReference type="Gene3D" id="2.70.98.60">
    <property type="entry name" value="alpha-galactosidase from lactobacil brevis"/>
    <property type="match status" value="1"/>
</dbReference>
<evidence type="ECO:0000259" key="5">
    <source>
        <dbReference type="Pfam" id="PF16875"/>
    </source>
</evidence>
<dbReference type="FunFam" id="3.20.20.70:FF:000118">
    <property type="entry name" value="Alpha-galactosidase"/>
    <property type="match status" value="1"/>
</dbReference>
<evidence type="ECO:0000256" key="2">
    <source>
        <dbReference type="ARBA" id="ARBA00012755"/>
    </source>
</evidence>
<dbReference type="InterPro" id="IPR050985">
    <property type="entry name" value="Alpha-glycosidase_related"/>
</dbReference>
<dbReference type="InterPro" id="IPR013785">
    <property type="entry name" value="Aldolase_TIM"/>
</dbReference>
<gene>
    <name evidence="6" type="primary">agaA</name>
</gene>
<evidence type="ECO:0000256" key="4">
    <source>
        <dbReference type="ARBA" id="ARBA00023295"/>
    </source>
</evidence>
<dbReference type="PANTHER" id="PTHR43053">
    <property type="entry name" value="GLYCOSIDASE FAMILY 31"/>
    <property type="match status" value="1"/>
</dbReference>
<reference evidence="6" key="1">
    <citation type="submission" date="2011-03" db="EMBL/GenBank/DDBJ databases">
        <authorList>
            <person name="Zhou J.P."/>
            <person name="Dong Y.Y."/>
            <person name="Tang X.H."/>
            <person name="Li J.J."/>
            <person name="Xu B."/>
            <person name="Huang Z.X."/>
        </authorList>
    </citation>
    <scope>NUCLEOTIDE SEQUENCE</scope>
    <source>
        <strain evidence="6">GN14</strain>
    </source>
</reference>
<keyword evidence="4 6" id="KW-0326">Glycosidase</keyword>
<dbReference type="InterPro" id="IPR031704">
    <property type="entry name" value="Glyco_hydro_36_N"/>
</dbReference>
<dbReference type="AlphaFoldDB" id="M4GPV9"/>
<dbReference type="EC" id="3.2.1.22" evidence="2"/>
<dbReference type="InterPro" id="IPR002252">
    <property type="entry name" value="Glyco_hydro_36"/>
</dbReference>
<accession>M4GPV9</accession>
<dbReference type="GO" id="GO:0016052">
    <property type="term" value="P:carbohydrate catabolic process"/>
    <property type="evidence" value="ECO:0007669"/>
    <property type="project" value="InterPro"/>
</dbReference>
<evidence type="ECO:0000313" key="6">
    <source>
        <dbReference type="EMBL" id="AFE82294.1"/>
    </source>
</evidence>
<organism evidence="6">
    <name type="scientific">Arthrobacter sp. GN14</name>
    <dbReference type="NCBI Taxonomy" id="1163472"/>
    <lineage>
        <taxon>Bacteria</taxon>
        <taxon>Bacillati</taxon>
        <taxon>Actinomycetota</taxon>
        <taxon>Actinomycetes</taxon>
        <taxon>Micrococcales</taxon>
        <taxon>Micrococcaceae</taxon>
        <taxon>Arthrobacter</taxon>
    </lineage>
</organism>
<dbReference type="Pfam" id="PF16875">
    <property type="entry name" value="Glyco_hydro_36N"/>
    <property type="match status" value="1"/>
</dbReference>
<evidence type="ECO:0000256" key="3">
    <source>
        <dbReference type="ARBA" id="ARBA00022801"/>
    </source>
</evidence>
<dbReference type="SMR" id="M4GPV9"/>
<comment type="catalytic activity">
    <reaction evidence="1">
        <text>Hydrolysis of terminal, non-reducing alpha-D-galactose residues in alpha-D-galactosides, including galactose oligosaccharides, galactomannans and galactolipids.</text>
        <dbReference type="EC" id="3.2.1.22"/>
    </reaction>
</comment>
<sequence>MSSVILERDGTAVILDVSGLPQVLHWGAVLPGQIPTASDLAAPVVHSRYDFPVVANPLWPAAAEGWRGTPLVSGSRNRADASPRFRNPDVQKSGFVLTLTAEDADTALQLKTELELLEGGLLRIRNTLANTGSGPYQLLHLSVCLPVAPEAGELLDTTGRWTRERSPQRLPFGQGTWLREGRHGRTGHDAPVLLAAGTPGFGNRHGKVQAVHFAWSGNWRVRAERTPDPSRMLAAEELFGPGEAELAPGESYTTPWLYAAHSNAGLDGITAAFHTWLRTRPNHPRRPRPVVLNTWEAVYFDHNLQTLRELADTAAALGTERFVLDDGWFGGRRDDHRGLGDWTVSPEAWPEGLDPLISHVRGLGMEFGLWVEPEMISLDSDTARSHPEWICRARTEELPPQWRHQQVLDLTRGEAFKHVLRQLDDLLANHQISFLKWDQNRDLTDMASQGRPSARNQTLAAYRLMSELKARHPHVEIEACSSGGARVDLGVLEFADRVWASDSNDALERQRIQQWTQRLLPPELVGQHIGPPQAHTSGRTHGLVFRGLTALFGHFGMEWDIREAKGRDRELLAGLIALYKQHRTLIHNGTAVRADLADPGLQLYGAVAPDRSEALYVYATLDSTLDETPGRAALPGLDPEQGYRLDPVILDEPGTFLQRTPPAWLATGLHAGGAWLGTAGVPLPVLNPERAMLLHARRTEGA</sequence>